<feature type="chain" id="PRO_5018003383" description="YARHG domain-containing protein" evidence="1">
    <location>
        <begin position="20"/>
        <end position="109"/>
    </location>
</feature>
<evidence type="ECO:0000313" key="3">
    <source>
        <dbReference type="Proteomes" id="UP000268033"/>
    </source>
</evidence>
<sequence>MKKSLLALASLLLCGQALAADVYSNQEYCALKGAVSQRYLAAYAGKLGYAPSRQECRLLKASNVTASKNAWDFQGNKALQGSVVRLPVAVVTKLRAMPPKARAEALSAH</sequence>
<accession>A0A3N1P9D1</accession>
<evidence type="ECO:0008006" key="4">
    <source>
        <dbReference type="Google" id="ProtNLM"/>
    </source>
</evidence>
<dbReference type="RefSeq" id="WP_050659291.1">
    <property type="nucleotide sequence ID" value="NZ_LFWC01000008.1"/>
</dbReference>
<gene>
    <name evidence="2" type="ORF">EDC28_108128</name>
</gene>
<evidence type="ECO:0000313" key="2">
    <source>
        <dbReference type="EMBL" id="ROQ23390.1"/>
    </source>
</evidence>
<proteinExistence type="predicted"/>
<dbReference type="AlphaFoldDB" id="A0A3N1P9D1"/>
<organism evidence="2 3">
    <name type="scientific">Gallaecimonas pentaromativorans</name>
    <dbReference type="NCBI Taxonomy" id="584787"/>
    <lineage>
        <taxon>Bacteria</taxon>
        <taxon>Pseudomonadati</taxon>
        <taxon>Pseudomonadota</taxon>
        <taxon>Gammaproteobacteria</taxon>
        <taxon>Enterobacterales</taxon>
        <taxon>Gallaecimonadaceae</taxon>
        <taxon>Gallaecimonas</taxon>
    </lineage>
</organism>
<reference evidence="2 3" key="1">
    <citation type="submission" date="2018-11" db="EMBL/GenBank/DDBJ databases">
        <title>Genomic Encyclopedia of Type Strains, Phase IV (KMG-IV): sequencing the most valuable type-strain genomes for metagenomic binning, comparative biology and taxonomic classification.</title>
        <authorList>
            <person name="Goeker M."/>
        </authorList>
    </citation>
    <scope>NUCLEOTIDE SEQUENCE [LARGE SCALE GENOMIC DNA]</scope>
    <source>
        <strain evidence="2 3">DSM 21945</strain>
    </source>
</reference>
<dbReference type="Proteomes" id="UP000268033">
    <property type="component" value="Unassembled WGS sequence"/>
</dbReference>
<keyword evidence="3" id="KW-1185">Reference proteome</keyword>
<evidence type="ECO:0000256" key="1">
    <source>
        <dbReference type="SAM" id="SignalP"/>
    </source>
</evidence>
<feature type="signal peptide" evidence="1">
    <location>
        <begin position="1"/>
        <end position="19"/>
    </location>
</feature>
<protein>
    <recommendedName>
        <fullName evidence="4">YARHG domain-containing protein</fullName>
    </recommendedName>
</protein>
<dbReference type="EMBL" id="RJUL01000008">
    <property type="protein sequence ID" value="ROQ23390.1"/>
    <property type="molecule type" value="Genomic_DNA"/>
</dbReference>
<keyword evidence="1" id="KW-0732">Signal</keyword>
<comment type="caution">
    <text evidence="2">The sequence shown here is derived from an EMBL/GenBank/DDBJ whole genome shotgun (WGS) entry which is preliminary data.</text>
</comment>
<name>A0A3N1P9D1_9GAMM</name>